<proteinExistence type="predicted"/>
<feature type="region of interest" description="Disordered" evidence="1">
    <location>
        <begin position="40"/>
        <end position="62"/>
    </location>
</feature>
<keyword evidence="4" id="KW-1185">Reference proteome</keyword>
<accession>A0A6A6TKJ0</accession>
<dbReference type="AlphaFoldDB" id="A0A6A6TKJ0"/>
<reference evidence="3" key="1">
    <citation type="journal article" date="2020" name="Stud. Mycol.">
        <title>101 Dothideomycetes genomes: a test case for predicting lifestyles and emergence of pathogens.</title>
        <authorList>
            <person name="Haridas S."/>
            <person name="Albert R."/>
            <person name="Binder M."/>
            <person name="Bloem J."/>
            <person name="Labutti K."/>
            <person name="Salamov A."/>
            <person name="Andreopoulos B."/>
            <person name="Baker S."/>
            <person name="Barry K."/>
            <person name="Bills G."/>
            <person name="Bluhm B."/>
            <person name="Cannon C."/>
            <person name="Castanera R."/>
            <person name="Culley D."/>
            <person name="Daum C."/>
            <person name="Ezra D."/>
            <person name="Gonzalez J."/>
            <person name="Henrissat B."/>
            <person name="Kuo A."/>
            <person name="Liang C."/>
            <person name="Lipzen A."/>
            <person name="Lutzoni F."/>
            <person name="Magnuson J."/>
            <person name="Mondo S."/>
            <person name="Nolan M."/>
            <person name="Ohm R."/>
            <person name="Pangilinan J."/>
            <person name="Park H.-J."/>
            <person name="Ramirez L."/>
            <person name="Alfaro M."/>
            <person name="Sun H."/>
            <person name="Tritt A."/>
            <person name="Yoshinaga Y."/>
            <person name="Zwiers L.-H."/>
            <person name="Turgeon B."/>
            <person name="Goodwin S."/>
            <person name="Spatafora J."/>
            <person name="Crous P."/>
            <person name="Grigoriev I."/>
        </authorList>
    </citation>
    <scope>NUCLEOTIDE SEQUENCE</scope>
    <source>
        <strain evidence="3">CBS 122681</strain>
    </source>
</reference>
<feature type="signal peptide" evidence="2">
    <location>
        <begin position="1"/>
        <end position="20"/>
    </location>
</feature>
<dbReference type="EMBL" id="MU004300">
    <property type="protein sequence ID" value="KAF2660380.1"/>
    <property type="molecule type" value="Genomic_DNA"/>
</dbReference>
<protein>
    <submittedName>
        <fullName evidence="3">Uncharacterized protein</fullName>
    </submittedName>
</protein>
<name>A0A6A6TKJ0_9PLEO</name>
<keyword evidence="2" id="KW-0732">Signal</keyword>
<evidence type="ECO:0000313" key="3">
    <source>
        <dbReference type="EMBL" id="KAF2660380.1"/>
    </source>
</evidence>
<gene>
    <name evidence="3" type="ORF">K491DRAFT_80595</name>
</gene>
<organism evidence="3 4">
    <name type="scientific">Lophiostoma macrostomum CBS 122681</name>
    <dbReference type="NCBI Taxonomy" id="1314788"/>
    <lineage>
        <taxon>Eukaryota</taxon>
        <taxon>Fungi</taxon>
        <taxon>Dikarya</taxon>
        <taxon>Ascomycota</taxon>
        <taxon>Pezizomycotina</taxon>
        <taxon>Dothideomycetes</taxon>
        <taxon>Pleosporomycetidae</taxon>
        <taxon>Pleosporales</taxon>
        <taxon>Lophiostomataceae</taxon>
        <taxon>Lophiostoma</taxon>
    </lineage>
</organism>
<evidence type="ECO:0000313" key="4">
    <source>
        <dbReference type="Proteomes" id="UP000799324"/>
    </source>
</evidence>
<evidence type="ECO:0000256" key="1">
    <source>
        <dbReference type="SAM" id="MobiDB-lite"/>
    </source>
</evidence>
<feature type="chain" id="PRO_5025349703" evidence="2">
    <location>
        <begin position="21"/>
        <end position="233"/>
    </location>
</feature>
<evidence type="ECO:0000256" key="2">
    <source>
        <dbReference type="SAM" id="SignalP"/>
    </source>
</evidence>
<sequence>MKYFTLWSLISAGVIGSEDASSTPAPIGCNDPNYSKKHCQGDFWTRSNPTPTPASTPTPTSSIPVRAARDVVGEQCFFVVNVTHSCDVISKSAKIEFYMPTDETSSVHYYNTIMESNDYPPPGNPADITTSAYTIHPMDDKSWAPLKVEVKDYTNNAAGGADPWLQFTCGDSVWEEPKTGNTISNFVQGASCSRDEWDGQVHGCPTTDVQTHRTLCVCKCQGESAIVSVSKDR</sequence>
<dbReference type="Proteomes" id="UP000799324">
    <property type="component" value="Unassembled WGS sequence"/>
</dbReference>